<gene>
    <name evidence="1" type="ORF">MLD38_012175</name>
</gene>
<dbReference type="Proteomes" id="UP001057402">
    <property type="component" value="Chromosome 4"/>
</dbReference>
<name>A0ACB9R4X0_9MYRT</name>
<organism evidence="1 2">
    <name type="scientific">Melastoma candidum</name>
    <dbReference type="NCBI Taxonomy" id="119954"/>
    <lineage>
        <taxon>Eukaryota</taxon>
        <taxon>Viridiplantae</taxon>
        <taxon>Streptophyta</taxon>
        <taxon>Embryophyta</taxon>
        <taxon>Tracheophyta</taxon>
        <taxon>Spermatophyta</taxon>
        <taxon>Magnoliopsida</taxon>
        <taxon>eudicotyledons</taxon>
        <taxon>Gunneridae</taxon>
        <taxon>Pentapetalae</taxon>
        <taxon>rosids</taxon>
        <taxon>malvids</taxon>
        <taxon>Myrtales</taxon>
        <taxon>Melastomataceae</taxon>
        <taxon>Melastomatoideae</taxon>
        <taxon>Melastomateae</taxon>
        <taxon>Melastoma</taxon>
    </lineage>
</organism>
<accession>A0ACB9R4X0</accession>
<proteinExistence type="predicted"/>
<comment type="caution">
    <text evidence="1">The sequence shown here is derived from an EMBL/GenBank/DDBJ whole genome shotgun (WGS) entry which is preliminary data.</text>
</comment>
<evidence type="ECO:0000313" key="2">
    <source>
        <dbReference type="Proteomes" id="UP001057402"/>
    </source>
</evidence>
<evidence type="ECO:0000313" key="1">
    <source>
        <dbReference type="EMBL" id="KAI4374146.1"/>
    </source>
</evidence>
<sequence length="453" mass="49904">MKIQIHDTALLRPSSTPFTASHTLQLSYIDSDPNLNTSFRYVRVYPSSYGAGDVASRDPYVVISTALSSALVHYYPFTGSLRSASRGDRLELHCAADGGLPLIQATADCSLYSVDYLDGADPGFVDGLAPDPDPVQMRGNPCWLQVTTFKCGGFCLGAAIHHAMCDGAGGTQFFIAVAEMARGAGRVSVEPVWGREVLLRPREPARDDAGVGGYLCERGYVSYEDGNRGGEMAREYLEVREEWVEKLKAWMMEKCGSKFTTFEALGAFIWRAKVKVSGIPEDEQVKFAYSADIRKRLEPPLPAGYWGNGCVPIYAQQTAQNLLCEPIWSTAELIRKSKGNICNAYARSYIDFQMMNQGEVVVSAGKHISGFTDWRHLGHSAVDFGWGGPVNVVPLSRQILGSTEACFFLPLCSIGGEEKGRFRVLVNMKRSCVDEFKEEIAKLSRMDFEASRL</sequence>
<protein>
    <submittedName>
        <fullName evidence="1">Uncharacterized protein</fullName>
    </submittedName>
</protein>
<keyword evidence="2" id="KW-1185">Reference proteome</keyword>
<reference evidence="2" key="1">
    <citation type="journal article" date="2023" name="Front. Plant Sci.">
        <title>Chromosomal-level genome assembly of Melastoma candidum provides insights into trichome evolution.</title>
        <authorList>
            <person name="Zhong Y."/>
            <person name="Wu W."/>
            <person name="Sun C."/>
            <person name="Zou P."/>
            <person name="Liu Y."/>
            <person name="Dai S."/>
            <person name="Zhou R."/>
        </authorList>
    </citation>
    <scope>NUCLEOTIDE SEQUENCE [LARGE SCALE GENOMIC DNA]</scope>
</reference>
<dbReference type="EMBL" id="CM042883">
    <property type="protein sequence ID" value="KAI4374146.1"/>
    <property type="molecule type" value="Genomic_DNA"/>
</dbReference>